<dbReference type="Proteomes" id="UP000078200">
    <property type="component" value="Unassembled WGS sequence"/>
</dbReference>
<keyword evidence="2" id="KW-1185">Reference proteome</keyword>
<dbReference type="VEuPathDB" id="VectorBase:GAUT024576"/>
<dbReference type="EnsemblMetazoa" id="GAUT043899-RA">
    <property type="protein sequence ID" value="GAUT043899-PA"/>
    <property type="gene ID" value="GAUT043899"/>
</dbReference>
<sequence>MANNGNHNISTSGQLWLCDGQLFEGLVHGWFHFATVFVLSSVRDKLPDSAQVKRLYFMLVASHLTIHCKFVAHACVFRDRLKNNNNIKCCTANNNINNKQQTVAMAVHNNNNNNNNNNNTHYNNIGLTTCSYCAVGQNEIPNAARKKADTVLSLNIVKANETWEAPQTATITFVTGKAKCQDFSQVDRGGVESHDQLLLQLDHMFLKQIMLRTTCQISNQAN</sequence>
<organism evidence="1 2">
    <name type="scientific">Glossina austeni</name>
    <name type="common">Savannah tsetse fly</name>
    <dbReference type="NCBI Taxonomy" id="7395"/>
    <lineage>
        <taxon>Eukaryota</taxon>
        <taxon>Metazoa</taxon>
        <taxon>Ecdysozoa</taxon>
        <taxon>Arthropoda</taxon>
        <taxon>Hexapoda</taxon>
        <taxon>Insecta</taxon>
        <taxon>Pterygota</taxon>
        <taxon>Neoptera</taxon>
        <taxon>Endopterygota</taxon>
        <taxon>Diptera</taxon>
        <taxon>Brachycera</taxon>
        <taxon>Muscomorpha</taxon>
        <taxon>Hippoboscoidea</taxon>
        <taxon>Glossinidae</taxon>
        <taxon>Glossina</taxon>
    </lineage>
</organism>
<proteinExistence type="predicted"/>
<evidence type="ECO:0000313" key="2">
    <source>
        <dbReference type="Proteomes" id="UP000078200"/>
    </source>
</evidence>
<dbReference type="EnsemblMetazoa" id="GAUT024576-RA">
    <property type="protein sequence ID" value="GAUT024576-PA"/>
    <property type="gene ID" value="GAUT024576"/>
</dbReference>
<protein>
    <submittedName>
        <fullName evidence="1">Uncharacterized protein</fullName>
    </submittedName>
</protein>
<dbReference type="AlphaFoldDB" id="A0A1A9VQ10"/>
<accession>A0A1A9VQ10</accession>
<reference evidence="1" key="2">
    <citation type="submission" date="2020-05" db="UniProtKB">
        <authorList>
            <consortium name="EnsemblMetazoa"/>
        </authorList>
    </citation>
    <scope>IDENTIFICATION</scope>
    <source>
        <strain evidence="1">TTRI</strain>
    </source>
</reference>
<dbReference type="VEuPathDB" id="VectorBase:GAUT043899"/>
<reference evidence="2" key="1">
    <citation type="submission" date="2014-05" db="EMBL/GenBank/DDBJ databases">
        <authorList>
            <person name="Aksoy S."/>
            <person name="Warren W."/>
            <person name="Wilson R.K."/>
        </authorList>
    </citation>
    <scope>NUCLEOTIDE SEQUENCE [LARGE SCALE GENOMIC DNA]</scope>
    <source>
        <strain evidence="2">TTRI</strain>
    </source>
</reference>
<name>A0A1A9VQ10_GLOAU</name>
<evidence type="ECO:0000313" key="1">
    <source>
        <dbReference type="EnsemblMetazoa" id="GAUT024576-PA"/>
    </source>
</evidence>